<dbReference type="InterPro" id="IPR052170">
    <property type="entry name" value="M29_Exopeptidase"/>
</dbReference>
<gene>
    <name evidence="2" type="ORF">I532_10742</name>
</gene>
<keyword evidence="3" id="KW-1185">Reference proteome</keyword>
<name>M8ECN5_9BACL</name>
<dbReference type="AlphaFoldDB" id="M8ECN5"/>
<protein>
    <recommendedName>
        <fullName evidence="4">Aminopeptidase</fullName>
    </recommendedName>
</protein>
<evidence type="ECO:0000313" key="3">
    <source>
        <dbReference type="Proteomes" id="UP000012081"/>
    </source>
</evidence>
<dbReference type="PANTHER" id="PTHR34448:SF1">
    <property type="entry name" value="BLL6088 PROTEIN"/>
    <property type="match status" value="1"/>
</dbReference>
<dbReference type="Proteomes" id="UP000012081">
    <property type="component" value="Unassembled WGS sequence"/>
</dbReference>
<keyword evidence="1" id="KW-0479">Metal-binding</keyword>
<dbReference type="InterPro" id="IPR058739">
    <property type="entry name" value="NicX"/>
</dbReference>
<dbReference type="GO" id="GO:0046872">
    <property type="term" value="F:metal ion binding"/>
    <property type="evidence" value="ECO:0007669"/>
    <property type="project" value="UniProtKB-KW"/>
</dbReference>
<comment type="caution">
    <text evidence="2">The sequence shown here is derived from an EMBL/GenBank/DDBJ whole genome shotgun (WGS) entry which is preliminary data.</text>
</comment>
<dbReference type="SUPFAM" id="SSF144052">
    <property type="entry name" value="Thermophilic metalloprotease-like"/>
    <property type="match status" value="1"/>
</dbReference>
<dbReference type="Pfam" id="PF26233">
    <property type="entry name" value="NicX"/>
    <property type="match status" value="1"/>
</dbReference>
<evidence type="ECO:0000256" key="1">
    <source>
        <dbReference type="ARBA" id="ARBA00022723"/>
    </source>
</evidence>
<dbReference type="OrthoDB" id="9803993at2"/>
<dbReference type="RefSeq" id="WP_003388157.1">
    <property type="nucleotide sequence ID" value="NZ_APBN01000003.1"/>
</dbReference>
<evidence type="ECO:0000313" key="2">
    <source>
        <dbReference type="EMBL" id="EMT53250.1"/>
    </source>
</evidence>
<accession>M8ECN5</accession>
<evidence type="ECO:0008006" key="4">
    <source>
        <dbReference type="Google" id="ProtNLM"/>
    </source>
</evidence>
<organism evidence="2 3">
    <name type="scientific">Brevibacillus borstelensis AK1</name>
    <dbReference type="NCBI Taxonomy" id="1300222"/>
    <lineage>
        <taxon>Bacteria</taxon>
        <taxon>Bacillati</taxon>
        <taxon>Bacillota</taxon>
        <taxon>Bacilli</taxon>
        <taxon>Bacillales</taxon>
        <taxon>Paenibacillaceae</taxon>
        <taxon>Brevibacillus</taxon>
    </lineage>
</organism>
<sequence length="317" mass="33402">MDRQLVEVSKNILVTSLALKQEDTLLVVADLEKKELAEAIQKAGLAIGAESLLMVMKEREKDGEEPPTPIAEAMRGADVVVCVTEYSLTHTEARKRAAASGARIATMPGITADMFLVGAITADYGQVQVLTEQVTRVLTTGHTVRIEKDGHSLSFSIAGRDGISSTGVYRNPGESGNLPSGESYIAPVEGTASGKIVVDGSIAGIGKVSGPLLVSVDKGRIIDLEGPDADQLLDMLGEGDGRLLGEFGIGTNDKARITGNVLEDEKVYGTIHVAFGSNRTFGGTISAGVHIDLVVHEPDVFIDEAKILSKGRVTIQP</sequence>
<dbReference type="PANTHER" id="PTHR34448">
    <property type="entry name" value="AMINOPEPTIDASE"/>
    <property type="match status" value="1"/>
</dbReference>
<dbReference type="STRING" id="1300222.I532_10742"/>
<reference evidence="2 3" key="1">
    <citation type="submission" date="2013-03" db="EMBL/GenBank/DDBJ databases">
        <title>Assembly of a new bacterial strain Brevibacillus borstelensis AK1.</title>
        <authorList>
            <person name="Rajan I."/>
            <person name="PoliReddy D."/>
            <person name="Sugumar T."/>
            <person name="Rathinam K."/>
            <person name="Alqarawi S."/>
            <person name="Khalil A.B."/>
            <person name="Sivakumar N."/>
        </authorList>
    </citation>
    <scope>NUCLEOTIDE SEQUENCE [LARGE SCALE GENOMIC DNA]</scope>
    <source>
        <strain evidence="2 3">AK1</strain>
    </source>
</reference>
<dbReference type="PATRIC" id="fig|1300222.3.peg.2229"/>
<dbReference type="EMBL" id="APBN01000003">
    <property type="protein sequence ID" value="EMT53250.1"/>
    <property type="molecule type" value="Genomic_DNA"/>
</dbReference>
<proteinExistence type="predicted"/>
<dbReference type="GO" id="GO:0004177">
    <property type="term" value="F:aminopeptidase activity"/>
    <property type="evidence" value="ECO:0007669"/>
    <property type="project" value="InterPro"/>
</dbReference>
<dbReference type="GO" id="GO:0006508">
    <property type="term" value="P:proteolysis"/>
    <property type="evidence" value="ECO:0007669"/>
    <property type="project" value="InterPro"/>
</dbReference>